<keyword evidence="3" id="KW-0276">Fatty acid metabolism</keyword>
<dbReference type="PANTHER" id="PTHR43149">
    <property type="entry name" value="ENOYL-COA HYDRATASE"/>
    <property type="match status" value="1"/>
</dbReference>
<dbReference type="GO" id="GO:0006635">
    <property type="term" value="P:fatty acid beta-oxidation"/>
    <property type="evidence" value="ECO:0007669"/>
    <property type="project" value="UniProtKB-UniPathway"/>
</dbReference>
<comment type="caution">
    <text evidence="6">The sequence shown here is derived from an EMBL/GenBank/DDBJ whole genome shotgun (WGS) entry which is preliminary data.</text>
</comment>
<evidence type="ECO:0000313" key="7">
    <source>
        <dbReference type="Proteomes" id="UP000785679"/>
    </source>
</evidence>
<dbReference type="FunFam" id="1.10.12.10:FF:000004">
    <property type="entry name" value="Delta3,5-delta2,4-dienoyl-CoA isomerase"/>
    <property type="match status" value="1"/>
</dbReference>
<evidence type="ECO:0000256" key="1">
    <source>
        <dbReference type="ARBA" id="ARBA00005005"/>
    </source>
</evidence>
<comment type="pathway">
    <text evidence="1">Lipid metabolism; fatty acid beta-oxidation.</text>
</comment>
<dbReference type="Gene3D" id="1.10.12.10">
    <property type="entry name" value="Lyase 2-enoyl-coa Hydratase, Chain A, domain 2"/>
    <property type="match status" value="1"/>
</dbReference>
<comment type="similarity">
    <text evidence="2">Belongs to the enoyl-CoA hydratase/isomerase family.</text>
</comment>
<dbReference type="InterPro" id="IPR045002">
    <property type="entry name" value="Ech1-like"/>
</dbReference>
<dbReference type="GO" id="GO:0005739">
    <property type="term" value="C:mitochondrion"/>
    <property type="evidence" value="ECO:0007669"/>
    <property type="project" value="TreeGrafter"/>
</dbReference>
<reference evidence="6" key="1">
    <citation type="submission" date="2019-06" db="EMBL/GenBank/DDBJ databases">
        <authorList>
            <person name="Zheng W."/>
        </authorList>
    </citation>
    <scope>NUCLEOTIDE SEQUENCE</scope>
    <source>
        <strain evidence="6">QDHG01</strain>
    </source>
</reference>
<dbReference type="Proteomes" id="UP000785679">
    <property type="component" value="Unassembled WGS sequence"/>
</dbReference>
<dbReference type="SUPFAM" id="SSF52096">
    <property type="entry name" value="ClpP/crotonase"/>
    <property type="match status" value="1"/>
</dbReference>
<evidence type="ECO:0000256" key="3">
    <source>
        <dbReference type="ARBA" id="ARBA00022832"/>
    </source>
</evidence>
<keyword evidence="7" id="KW-1185">Reference proteome</keyword>
<dbReference type="Gene3D" id="3.90.226.10">
    <property type="entry name" value="2-enoyl-CoA Hydratase, Chain A, domain 1"/>
    <property type="match status" value="1"/>
</dbReference>
<evidence type="ECO:0000313" key="6">
    <source>
        <dbReference type="EMBL" id="TNV76369.1"/>
    </source>
</evidence>
<dbReference type="PANTHER" id="PTHR43149:SF1">
    <property type="entry name" value="DELTA(3,5)-DELTA(2,4)-DIENOYL-COA ISOMERASE, MITOCHONDRIAL"/>
    <property type="match status" value="1"/>
</dbReference>
<organism evidence="6 7">
    <name type="scientific">Halteria grandinella</name>
    <dbReference type="NCBI Taxonomy" id="5974"/>
    <lineage>
        <taxon>Eukaryota</taxon>
        <taxon>Sar</taxon>
        <taxon>Alveolata</taxon>
        <taxon>Ciliophora</taxon>
        <taxon>Intramacronucleata</taxon>
        <taxon>Spirotrichea</taxon>
        <taxon>Stichotrichia</taxon>
        <taxon>Sporadotrichida</taxon>
        <taxon>Halteriidae</taxon>
        <taxon>Halteria</taxon>
    </lineage>
</organism>
<proteinExistence type="inferred from homology"/>
<name>A0A8J8SZA0_HALGN</name>
<dbReference type="InterPro" id="IPR029045">
    <property type="entry name" value="ClpP/crotonase-like_dom_sf"/>
</dbReference>
<evidence type="ECO:0000256" key="2">
    <source>
        <dbReference type="ARBA" id="ARBA00005254"/>
    </source>
</evidence>
<dbReference type="AlphaFoldDB" id="A0A8J8SZA0"/>
<dbReference type="OrthoDB" id="14970at2759"/>
<keyword evidence="4" id="KW-0443">Lipid metabolism</keyword>
<dbReference type="InterPro" id="IPR001753">
    <property type="entry name" value="Enoyl-CoA_hydra/iso"/>
</dbReference>
<dbReference type="InterPro" id="IPR014748">
    <property type="entry name" value="Enoyl-CoA_hydra_C"/>
</dbReference>
<sequence>MTEKKDTPAPSIIWDYNPVDKVATVSLNRPSKMNALSFDMFAEFEKVFETVTNPTERDVRAIVLTSTSKHFTAGLDLTAAASIGQSSALSDDVARAALALQRLVGPLQRQTGAVEKCRVPVICALSGYVIGAGLDISSACDIRIASKDAKFSIREIDIGMCADIGTIQRFQKVCGSDTWFRELAYTGRYFDAKEALQQGYVSYVTETKEECDKKAYEIAKEIASKSPVGIATLKQNIVYSRDHTVEEGLNHILLLNISMLQTKDMEKAVMANFQKQKAEFPKL</sequence>
<keyword evidence="5" id="KW-0413">Isomerase</keyword>
<evidence type="ECO:0000256" key="4">
    <source>
        <dbReference type="ARBA" id="ARBA00023098"/>
    </source>
</evidence>
<gene>
    <name evidence="6" type="ORF">FGO68_gene16248</name>
</gene>
<dbReference type="Pfam" id="PF00378">
    <property type="entry name" value="ECH_1"/>
    <property type="match status" value="1"/>
</dbReference>
<dbReference type="UniPathway" id="UPA00659"/>
<protein>
    <submittedName>
        <fullName evidence="6">Uncharacterized protein</fullName>
    </submittedName>
</protein>
<dbReference type="GO" id="GO:0051750">
    <property type="term" value="F:delta(3,5)-delta(2,4)-dienoyl-CoA isomerase activity"/>
    <property type="evidence" value="ECO:0007669"/>
    <property type="project" value="TreeGrafter"/>
</dbReference>
<evidence type="ECO:0000256" key="5">
    <source>
        <dbReference type="ARBA" id="ARBA00023235"/>
    </source>
</evidence>
<dbReference type="EMBL" id="RRYP01013728">
    <property type="protein sequence ID" value="TNV76369.1"/>
    <property type="molecule type" value="Genomic_DNA"/>
</dbReference>
<dbReference type="CDD" id="cd06558">
    <property type="entry name" value="crotonase-like"/>
    <property type="match status" value="1"/>
</dbReference>
<accession>A0A8J8SZA0</accession>